<feature type="signal peptide" evidence="1">
    <location>
        <begin position="1"/>
        <end position="22"/>
    </location>
</feature>
<protein>
    <recommendedName>
        <fullName evidence="4">Aromatic cluster surface protein</fullName>
    </recommendedName>
</protein>
<feature type="chain" id="PRO_5047352475" description="Aromatic cluster surface protein" evidence="1">
    <location>
        <begin position="23"/>
        <end position="328"/>
    </location>
</feature>
<dbReference type="InterPro" id="IPR027593">
    <property type="entry name" value="Aro_clust"/>
</dbReference>
<dbReference type="NCBIfam" id="TIGR04313">
    <property type="entry name" value="aro_clust_Mycop"/>
    <property type="match status" value="1"/>
</dbReference>
<dbReference type="Proteomes" id="UP001237011">
    <property type="component" value="Chromosome"/>
</dbReference>
<accession>A0ABY9HCD0</accession>
<gene>
    <name evidence="2" type="ORF">Q8852_02130</name>
</gene>
<name>A0ABY9HCD0_9MOLU</name>
<reference evidence="2" key="1">
    <citation type="submission" date="2023-08" db="EMBL/GenBank/DDBJ databases">
        <title>Complete genome sequence of Mycoplasma seminis 2200.</title>
        <authorList>
            <person name="Spergser J."/>
        </authorList>
    </citation>
    <scope>NUCLEOTIDE SEQUENCE [LARGE SCALE GENOMIC DNA]</scope>
    <source>
        <strain evidence="2">2200</strain>
    </source>
</reference>
<evidence type="ECO:0000256" key="1">
    <source>
        <dbReference type="SAM" id="SignalP"/>
    </source>
</evidence>
<evidence type="ECO:0000313" key="2">
    <source>
        <dbReference type="EMBL" id="WLP85921.1"/>
    </source>
</evidence>
<evidence type="ECO:0000313" key="3">
    <source>
        <dbReference type="Proteomes" id="UP001237011"/>
    </source>
</evidence>
<keyword evidence="3" id="KW-1185">Reference proteome</keyword>
<dbReference type="PROSITE" id="PS51257">
    <property type="entry name" value="PROKAR_LIPOPROTEIN"/>
    <property type="match status" value="1"/>
</dbReference>
<dbReference type="RefSeq" id="WP_305938344.1">
    <property type="nucleotide sequence ID" value="NZ_CP132191.1"/>
</dbReference>
<sequence length="328" mass="38325">MKKWLRNSLIFTSTITPLASFALVSCSQTFKDEIKLKPKKEVSQNEEFLNEMVAKIFTNNKAKNLYIEHQNAIEADIYTELKASLIYAPVANIKVLKNSDAEKLNQVTNSIFAIESMLKDNWYWYLNHLSQDLFILNPFDAKYKDITSFEDTEANPKNTQALFDYANKKYGSYGFKVPSDVKFVKALSFELQNKPQDIYQVKAINYIILTNNTFIPYFIYQTDKKFKIQIIPDLFVLQSEQNIEEQIKLFNQAFLAAYDEKIARDAEYNKNLEEENPQTKAYLDNNDQNLFKMYNVANYSTLFFKALLKVNDQKLNLLRYSWGGIDEN</sequence>
<organism evidence="2 3">
    <name type="scientific">Mycoplasma seminis</name>
    <dbReference type="NCBI Taxonomy" id="512749"/>
    <lineage>
        <taxon>Bacteria</taxon>
        <taxon>Bacillati</taxon>
        <taxon>Mycoplasmatota</taxon>
        <taxon>Mollicutes</taxon>
        <taxon>Mycoplasmataceae</taxon>
        <taxon>Mycoplasma</taxon>
    </lineage>
</organism>
<proteinExistence type="predicted"/>
<keyword evidence="1" id="KW-0732">Signal</keyword>
<dbReference type="EMBL" id="CP132191">
    <property type="protein sequence ID" value="WLP85921.1"/>
    <property type="molecule type" value="Genomic_DNA"/>
</dbReference>
<evidence type="ECO:0008006" key="4">
    <source>
        <dbReference type="Google" id="ProtNLM"/>
    </source>
</evidence>